<evidence type="ECO:0000313" key="1">
    <source>
        <dbReference type="EMBL" id="KAF5357503.1"/>
    </source>
</evidence>
<proteinExistence type="predicted"/>
<comment type="caution">
    <text evidence="1">The sequence shown here is derived from an EMBL/GenBank/DDBJ whole genome shotgun (WGS) entry which is preliminary data.</text>
</comment>
<gene>
    <name evidence="1" type="ORF">D9758_012535</name>
</gene>
<dbReference type="EMBL" id="JAACJM010000051">
    <property type="protein sequence ID" value="KAF5357503.1"/>
    <property type="molecule type" value="Genomic_DNA"/>
</dbReference>
<accession>A0A8H5LHP5</accession>
<protein>
    <submittedName>
        <fullName evidence="1">Uncharacterized protein</fullName>
    </submittedName>
</protein>
<evidence type="ECO:0000313" key="2">
    <source>
        <dbReference type="Proteomes" id="UP000559256"/>
    </source>
</evidence>
<reference evidence="1 2" key="1">
    <citation type="journal article" date="2020" name="ISME J.">
        <title>Uncovering the hidden diversity of litter-decomposition mechanisms in mushroom-forming fungi.</title>
        <authorList>
            <person name="Floudas D."/>
            <person name="Bentzer J."/>
            <person name="Ahren D."/>
            <person name="Johansson T."/>
            <person name="Persson P."/>
            <person name="Tunlid A."/>
        </authorList>
    </citation>
    <scope>NUCLEOTIDE SEQUENCE [LARGE SCALE GENOMIC DNA]</scope>
    <source>
        <strain evidence="1 2">CBS 291.85</strain>
    </source>
</reference>
<sequence length="187" mass="21272">MVGLKARRRTAIVMWRKRFSGPLKQRRELYTHEKVSTPWKKKGEGNEKGNGWISSPPFSMRREYNLLQATLQLAEARRKDKHIASLYPRSCQRISLNSESPPLPITTRIPKTLIINPQISTASSSSSYPSAASAAVLKPWIPRRVNITTSVVYLVCSLYVFSSSRSSNAYDRRSSVYANFTSPRCQY</sequence>
<keyword evidence="2" id="KW-1185">Reference proteome</keyword>
<organism evidence="1 2">
    <name type="scientific">Tetrapyrgos nigripes</name>
    <dbReference type="NCBI Taxonomy" id="182062"/>
    <lineage>
        <taxon>Eukaryota</taxon>
        <taxon>Fungi</taxon>
        <taxon>Dikarya</taxon>
        <taxon>Basidiomycota</taxon>
        <taxon>Agaricomycotina</taxon>
        <taxon>Agaricomycetes</taxon>
        <taxon>Agaricomycetidae</taxon>
        <taxon>Agaricales</taxon>
        <taxon>Marasmiineae</taxon>
        <taxon>Marasmiaceae</taxon>
        <taxon>Tetrapyrgos</taxon>
    </lineage>
</organism>
<name>A0A8H5LHP5_9AGAR</name>
<dbReference type="AlphaFoldDB" id="A0A8H5LHP5"/>
<dbReference type="Proteomes" id="UP000559256">
    <property type="component" value="Unassembled WGS sequence"/>
</dbReference>